<feature type="transmembrane region" description="Helical" evidence="1">
    <location>
        <begin position="500"/>
        <end position="518"/>
    </location>
</feature>
<dbReference type="Proteomes" id="UP000255515">
    <property type="component" value="Unassembled WGS sequence"/>
</dbReference>
<keyword evidence="1" id="KW-0812">Transmembrane</keyword>
<accession>A0A380ZVE4</accession>
<feature type="transmembrane region" description="Helical" evidence="1">
    <location>
        <begin position="99"/>
        <end position="117"/>
    </location>
</feature>
<sequence>MLTKYRSTLYIVGSVLFFIVLAYLYAYPVLMGKQLFQHDIIQYKGGAEELLNYRAENGKETYWSDSMFGGMPTYQMGAQFPGDIIKTLDKVLMVFPKPINYLVLLFSGFFLLGMVAVRNWKYALLGALMFGFSTYFYIIIAAGHNGKVHTIAYFAPLLAGLLLIFLRQKYFLGFVITTLAMALQLAANHPQMTYYLFIALGIFFLSEFIRVVVKKLPFKPFLISTAIAAVAMGLAVGMNAQRLLANSEYVTETVRGKQLLNTESQNEKASGMEKESMLAWSYGKLETLNLFIPRMMGGGSSEKEGVEMMEDIQTLIQENAQSQEEVNRIISAFASPTYWGDQPGTSGPAYQGAVVIFLAILALFFADKRFRYWILGATMLTIGLAWGSNFIALSDVFIDFVPFYNKFRAPSSILVVAELLLPLLGMVGLYAFFNGQEISVAEKTKKLFIVGGTVVALLVIFILAGKGLFGFLTDAEATYMPSYMKDYLIEKRYGFFKADALKTLLYVLIVIVVLYLALKQKLAQNIALIIIAAVSTFDLWIVNQRYLNEENFVEAEFAQNPFQTEITDYLVDKVGDKKELQSLLAYAKVNHAIQEIAQKDQGHYRVYNQTIGPFSETNTSYFKSSVGGYHAVKLRRYDDLINYYFSKSDTVKTPKILNMLNAKYMIFGDTQNPEVVHNPFTNGNAWLVSEIQEAKNANEEIEKIGVVDTKKVAVIGKEDGAYFKDKKMAKDTLASIQLVKYEPNHLSFTSKSATPQLAVFSEIYYPHGWKMFIDGKEVPYIKANYLLRAVHVPAGNHTIEMTFQPEVIEKGKMISMSFLGLFIVLSIGGGYYSRRNIRR</sequence>
<feature type="transmembrane region" description="Helical" evidence="1">
    <location>
        <begin position="193"/>
        <end position="213"/>
    </location>
</feature>
<feature type="transmembrane region" description="Helical" evidence="1">
    <location>
        <begin position="413"/>
        <end position="435"/>
    </location>
</feature>
<dbReference type="InterPro" id="IPR018580">
    <property type="entry name" value="Uncharacterised_YfhO"/>
</dbReference>
<feature type="transmembrane region" description="Helical" evidence="1">
    <location>
        <begin position="220"/>
        <end position="240"/>
    </location>
</feature>
<feature type="transmembrane region" description="Helical" evidence="1">
    <location>
        <begin position="148"/>
        <end position="165"/>
    </location>
</feature>
<keyword evidence="1" id="KW-1133">Transmembrane helix</keyword>
<dbReference type="PANTHER" id="PTHR38454">
    <property type="entry name" value="INTEGRAL MEMBRANE PROTEIN-RELATED"/>
    <property type="match status" value="1"/>
</dbReference>
<feature type="transmembrane region" description="Helical" evidence="1">
    <location>
        <begin position="7"/>
        <end position="26"/>
    </location>
</feature>
<feature type="transmembrane region" description="Helical" evidence="1">
    <location>
        <begin position="447"/>
        <end position="472"/>
    </location>
</feature>
<dbReference type="AlphaFoldDB" id="A0A380ZVE4"/>
<feature type="transmembrane region" description="Helical" evidence="1">
    <location>
        <begin position="122"/>
        <end position="142"/>
    </location>
</feature>
<dbReference type="PANTHER" id="PTHR38454:SF1">
    <property type="entry name" value="INTEGRAL MEMBRANE PROTEIN"/>
    <property type="match status" value="1"/>
</dbReference>
<feature type="transmembrane region" description="Helical" evidence="1">
    <location>
        <begin position="170"/>
        <end position="187"/>
    </location>
</feature>
<dbReference type="RefSeq" id="WP_002665140.1">
    <property type="nucleotide sequence ID" value="NZ_UFTJ01000005.1"/>
</dbReference>
<feature type="transmembrane region" description="Helical" evidence="1">
    <location>
        <begin position="813"/>
        <end position="832"/>
    </location>
</feature>
<evidence type="ECO:0000313" key="3">
    <source>
        <dbReference type="Proteomes" id="UP000255515"/>
    </source>
</evidence>
<feature type="transmembrane region" description="Helical" evidence="1">
    <location>
        <begin position="525"/>
        <end position="542"/>
    </location>
</feature>
<protein>
    <submittedName>
        <fullName evidence="2">Predicted membrane protein</fullName>
    </submittedName>
</protein>
<reference evidence="2 3" key="1">
    <citation type="submission" date="2018-06" db="EMBL/GenBank/DDBJ databases">
        <authorList>
            <consortium name="Pathogen Informatics"/>
            <person name="Doyle S."/>
        </authorList>
    </citation>
    <scope>NUCLEOTIDE SEQUENCE [LARGE SCALE GENOMIC DNA]</scope>
    <source>
        <strain evidence="2 3">NCTC11661</strain>
    </source>
</reference>
<evidence type="ECO:0000256" key="1">
    <source>
        <dbReference type="SAM" id="Phobius"/>
    </source>
</evidence>
<keyword evidence="1" id="KW-0472">Membrane</keyword>
<organism evidence="2 3">
    <name type="scientific">Bergeyella zoohelcum</name>
    <dbReference type="NCBI Taxonomy" id="1015"/>
    <lineage>
        <taxon>Bacteria</taxon>
        <taxon>Pseudomonadati</taxon>
        <taxon>Bacteroidota</taxon>
        <taxon>Flavobacteriia</taxon>
        <taxon>Flavobacteriales</taxon>
        <taxon>Weeksellaceae</taxon>
        <taxon>Bergeyella</taxon>
    </lineage>
</organism>
<name>A0A380ZVE4_9FLAO</name>
<dbReference type="Pfam" id="PF09586">
    <property type="entry name" value="YfhO"/>
    <property type="match status" value="1"/>
</dbReference>
<gene>
    <name evidence="2" type="ORF">NCTC11661_02441</name>
</gene>
<proteinExistence type="predicted"/>
<feature type="transmembrane region" description="Helical" evidence="1">
    <location>
        <begin position="349"/>
        <end position="366"/>
    </location>
</feature>
<evidence type="ECO:0000313" key="2">
    <source>
        <dbReference type="EMBL" id="SUV53292.1"/>
    </source>
</evidence>
<feature type="transmembrane region" description="Helical" evidence="1">
    <location>
        <begin position="373"/>
        <end position="393"/>
    </location>
</feature>
<dbReference type="EMBL" id="UFTJ01000005">
    <property type="protein sequence ID" value="SUV53292.1"/>
    <property type="molecule type" value="Genomic_DNA"/>
</dbReference>